<feature type="domain" description="C2" evidence="1">
    <location>
        <begin position="1"/>
        <end position="120"/>
    </location>
</feature>
<dbReference type="GO" id="GO:0005544">
    <property type="term" value="F:calcium-dependent phospholipid binding"/>
    <property type="evidence" value="ECO:0007669"/>
    <property type="project" value="InterPro"/>
</dbReference>
<reference evidence="2" key="1">
    <citation type="journal article" date="2011" name="Genome Res.">
        <title>Deep small RNA sequencing from the nematode Ascaris reveals conservation, functional diversification, and novel developmental profiles.</title>
        <authorList>
            <person name="Wang J."/>
            <person name="Czech B."/>
            <person name="Crunk A."/>
            <person name="Wallace A."/>
            <person name="Mitreva M."/>
            <person name="Hannon G.J."/>
            <person name="Davis R.E."/>
        </authorList>
    </citation>
    <scope>NUCLEOTIDE SEQUENCE</scope>
</reference>
<dbReference type="Pfam" id="PF00168">
    <property type="entry name" value="C2"/>
    <property type="match status" value="1"/>
</dbReference>
<dbReference type="InterPro" id="IPR038983">
    <property type="entry name" value="C2CD5"/>
</dbReference>
<protein>
    <recommendedName>
        <fullName evidence="1">C2 domain-containing protein</fullName>
    </recommendedName>
</protein>
<dbReference type="AlphaFoldDB" id="F1KT95"/>
<organism evidence="2">
    <name type="scientific">Ascaris suum</name>
    <name type="common">Pig roundworm</name>
    <name type="synonym">Ascaris lumbricoides</name>
    <dbReference type="NCBI Taxonomy" id="6253"/>
    <lineage>
        <taxon>Eukaryota</taxon>
        <taxon>Metazoa</taxon>
        <taxon>Ecdysozoa</taxon>
        <taxon>Nematoda</taxon>
        <taxon>Chromadorea</taxon>
        <taxon>Rhabditida</taxon>
        <taxon>Spirurina</taxon>
        <taxon>Ascaridomorpha</taxon>
        <taxon>Ascaridoidea</taxon>
        <taxon>Ascarididae</taxon>
        <taxon>Ascaris</taxon>
    </lineage>
</organism>
<dbReference type="SUPFAM" id="SSF49562">
    <property type="entry name" value="C2 domain (Calcium/lipid-binding domain, CaLB)"/>
    <property type="match status" value="1"/>
</dbReference>
<dbReference type="GO" id="GO:0072659">
    <property type="term" value="P:protein localization to plasma membrane"/>
    <property type="evidence" value="ECO:0007669"/>
    <property type="project" value="TreeGrafter"/>
</dbReference>
<name>F1KT95_ASCSU</name>
<accession>F1KT95</accession>
<dbReference type="InterPro" id="IPR000008">
    <property type="entry name" value="C2_dom"/>
</dbReference>
<dbReference type="InterPro" id="IPR035439">
    <property type="entry name" value="UPF0145_dom_sf"/>
</dbReference>
<dbReference type="EMBL" id="JI165491">
    <property type="protein sequence ID" value="ADY41099.1"/>
    <property type="molecule type" value="mRNA"/>
</dbReference>
<dbReference type="GO" id="GO:0010828">
    <property type="term" value="P:positive regulation of D-glucose transmembrane transport"/>
    <property type="evidence" value="ECO:0007669"/>
    <property type="project" value="TreeGrafter"/>
</dbReference>
<sequence>MLVPCADERLPVRLIVKVSAARDLQNLNTIDGATGVFVDVHFAGQVFRTDACLGSTSPVWDCDKFIWETDEQQLLDNSIIFKVMSRSGTPYPLTSQIGRVIFDANPLVAKIRYQKSEPCSHEFSAWLPIYDMSSGVVGELSVEISLSLLASRNSAQYVRIFSAESVPQGIEVDSVAGLIGDVMIATDPKYELFDSIRGTESSSEARLSTVQRNLRDMTKHLAQKAHSLGANAIFGCNVFMDVMGDARERIYFRAYGTAMSINEANSQKANESIPFPIVSLHTLPSFRFCGIGALISARNVHLIDEDNDSPASRANWWSKLKAELLTRAKGVGCNLIVGYTEHMSVHRRVAILSSMGTAVLTHTPEHAKEAPPCAAFHVSYSPDQIPFNAILIKCGICGEGLCPNLVVSNSPLPAASLIVGQQHPFQLCITKKVRPTENDEHLANEISRMLPYVEVDLHTELVRETQPPVPRGNAVFELRTMITITEGLLIANATAVVCWLRPLMAARWGC</sequence>
<dbReference type="SUPFAM" id="SSF117782">
    <property type="entry name" value="YbjQ-like"/>
    <property type="match status" value="1"/>
</dbReference>
<dbReference type="PROSITE" id="PS50004">
    <property type="entry name" value="C2"/>
    <property type="match status" value="1"/>
</dbReference>
<dbReference type="GO" id="GO:0031340">
    <property type="term" value="P:positive regulation of vesicle fusion"/>
    <property type="evidence" value="ECO:0007669"/>
    <property type="project" value="TreeGrafter"/>
</dbReference>
<dbReference type="PANTHER" id="PTHR37412">
    <property type="entry name" value="C2 DOMAIN-CONTAINING PROTEIN 5"/>
    <property type="match status" value="1"/>
</dbReference>
<dbReference type="PANTHER" id="PTHR37412:SF2">
    <property type="entry name" value="C2 DOMAIN-CONTAINING PROTEIN 5"/>
    <property type="match status" value="1"/>
</dbReference>
<dbReference type="Pfam" id="PF23025">
    <property type="entry name" value="YbjQ_2"/>
    <property type="match status" value="2"/>
</dbReference>
<dbReference type="GO" id="GO:0065002">
    <property type="term" value="P:intracellular protein transmembrane transport"/>
    <property type="evidence" value="ECO:0007669"/>
    <property type="project" value="TreeGrafter"/>
</dbReference>
<dbReference type="GO" id="GO:0005886">
    <property type="term" value="C:plasma membrane"/>
    <property type="evidence" value="ECO:0007669"/>
    <property type="project" value="TreeGrafter"/>
</dbReference>
<dbReference type="GO" id="GO:0005509">
    <property type="term" value="F:calcium ion binding"/>
    <property type="evidence" value="ECO:0007669"/>
    <property type="project" value="TreeGrafter"/>
</dbReference>
<dbReference type="GO" id="GO:0090314">
    <property type="term" value="P:positive regulation of protein targeting to membrane"/>
    <property type="evidence" value="ECO:0007669"/>
    <property type="project" value="TreeGrafter"/>
</dbReference>
<evidence type="ECO:0000259" key="1">
    <source>
        <dbReference type="PROSITE" id="PS50004"/>
    </source>
</evidence>
<evidence type="ECO:0000313" key="2">
    <source>
        <dbReference type="EMBL" id="ADY41099.1"/>
    </source>
</evidence>
<dbReference type="Gene3D" id="2.60.40.150">
    <property type="entry name" value="C2 domain"/>
    <property type="match status" value="1"/>
</dbReference>
<dbReference type="InterPro" id="IPR035892">
    <property type="entry name" value="C2_domain_sf"/>
</dbReference>
<proteinExistence type="evidence at transcript level"/>
<dbReference type="InterPro" id="IPR056431">
    <property type="entry name" value="C2CD5_YbjQ-rel_dom"/>
</dbReference>
<dbReference type="Gene3D" id="3.30.110.70">
    <property type="entry name" value="Hypothetical protein apc22750. Chain B"/>
    <property type="match status" value="1"/>
</dbReference>